<evidence type="ECO:0000256" key="1">
    <source>
        <dbReference type="SAM" id="MobiDB-lite"/>
    </source>
</evidence>
<feature type="compositionally biased region" description="Polar residues" evidence="1">
    <location>
        <begin position="82"/>
        <end position="94"/>
    </location>
</feature>
<evidence type="ECO:0000313" key="3">
    <source>
        <dbReference type="Proteomes" id="UP000298493"/>
    </source>
</evidence>
<protein>
    <submittedName>
        <fullName evidence="2">Uncharacterized protein</fullName>
    </submittedName>
</protein>
<keyword evidence="3" id="KW-1185">Reference proteome</keyword>
<name>A0A4Z1PL09_9PEZI</name>
<dbReference type="Proteomes" id="UP000298493">
    <property type="component" value="Unassembled WGS sequence"/>
</dbReference>
<comment type="caution">
    <text evidence="2">The sequence shown here is derived from an EMBL/GenBank/DDBJ whole genome shotgun (WGS) entry which is preliminary data.</text>
</comment>
<sequence>MASVLIALSAAVVFTTEKIRKRKQKKRELKAHQVDEITTVDKTVPPQYDEDLLAYKKEGLPAYAIKDQHPAHRNDKHGYASHSRNPQDLSGMRS</sequence>
<gene>
    <name evidence="2" type="ORF">E6O75_ATG01908</name>
</gene>
<evidence type="ECO:0000313" key="2">
    <source>
        <dbReference type="EMBL" id="TID22734.1"/>
    </source>
</evidence>
<dbReference type="AlphaFoldDB" id="A0A4Z1PL09"/>
<proteinExistence type="predicted"/>
<dbReference type="EMBL" id="SNSC02000007">
    <property type="protein sequence ID" value="TID22734.1"/>
    <property type="molecule type" value="Genomic_DNA"/>
</dbReference>
<organism evidence="2 3">
    <name type="scientific">Venturia nashicola</name>
    <dbReference type="NCBI Taxonomy" id="86259"/>
    <lineage>
        <taxon>Eukaryota</taxon>
        <taxon>Fungi</taxon>
        <taxon>Dikarya</taxon>
        <taxon>Ascomycota</taxon>
        <taxon>Pezizomycotina</taxon>
        <taxon>Dothideomycetes</taxon>
        <taxon>Pleosporomycetidae</taxon>
        <taxon>Venturiales</taxon>
        <taxon>Venturiaceae</taxon>
        <taxon>Venturia</taxon>
    </lineage>
</organism>
<reference evidence="2 3" key="1">
    <citation type="submission" date="2019-04" db="EMBL/GenBank/DDBJ databases">
        <title>High contiguity whole genome sequence and gene annotation resource for two Venturia nashicola isolates.</title>
        <authorList>
            <person name="Prokchorchik M."/>
            <person name="Won K."/>
            <person name="Lee Y."/>
            <person name="Choi E.D."/>
            <person name="Segonzac C."/>
            <person name="Sohn K.H."/>
        </authorList>
    </citation>
    <scope>NUCLEOTIDE SEQUENCE [LARGE SCALE GENOMIC DNA]</scope>
    <source>
        <strain evidence="2 3">PRI2</strain>
    </source>
</reference>
<feature type="compositionally biased region" description="Basic and acidic residues" evidence="1">
    <location>
        <begin position="66"/>
        <end position="78"/>
    </location>
</feature>
<accession>A0A4Z1PL09</accession>
<feature type="region of interest" description="Disordered" evidence="1">
    <location>
        <begin position="64"/>
        <end position="94"/>
    </location>
</feature>